<organism evidence="1 2">
    <name type="scientific">Panagrolaimus sp. PS1159</name>
    <dbReference type="NCBI Taxonomy" id="55785"/>
    <lineage>
        <taxon>Eukaryota</taxon>
        <taxon>Metazoa</taxon>
        <taxon>Ecdysozoa</taxon>
        <taxon>Nematoda</taxon>
        <taxon>Chromadorea</taxon>
        <taxon>Rhabditida</taxon>
        <taxon>Tylenchina</taxon>
        <taxon>Panagrolaimomorpha</taxon>
        <taxon>Panagrolaimoidea</taxon>
        <taxon>Panagrolaimidae</taxon>
        <taxon>Panagrolaimus</taxon>
    </lineage>
</organism>
<dbReference type="WBParaSite" id="PS1159_v2.g24078.t1">
    <property type="protein sequence ID" value="PS1159_v2.g24078.t1"/>
    <property type="gene ID" value="PS1159_v2.g24078"/>
</dbReference>
<protein>
    <submittedName>
        <fullName evidence="2">Uncharacterized protein</fullName>
    </submittedName>
</protein>
<evidence type="ECO:0000313" key="1">
    <source>
        <dbReference type="Proteomes" id="UP000887580"/>
    </source>
</evidence>
<name>A0AC35G4P6_9BILA</name>
<accession>A0AC35G4P6</accession>
<evidence type="ECO:0000313" key="2">
    <source>
        <dbReference type="WBParaSite" id="PS1159_v2.g24078.t1"/>
    </source>
</evidence>
<sequence>MVVGSYLLCSTQLRIFDDLGKQKFFCPPNVPSLSHGRLVPKTLKERVKLVLNMAPKRMKTLVVINSDLTTFELIHACVEAAENYADNVIVIPSLLALLTYALEDISKFRNPPPKEVVMVITITSEFVDFVILNRKDQNSKLCVAKFEHFEDLSKSKSIFPKIYNYWYPHSTVILVQESMQKIATEIKKQFNPDNCFIKPFIKWDYILLHGGLFWAMSDEHGFDTRYHIANFSSGYETCILNRKYQTHERHILLPQRSALPCNINGFNGIGQLINISYSPEYYQSGGQLISQKKPAIKHTVYAAGKSNEILGIVDERGVPYVKDSIAFKNLVLSKEANLEKKDLVKVDIIKSYASTSGIFSQPTISSLNNPPEINFLFCDNLCGIEVAENGFWKMLKGSSGTEWTPLYLSMAHGTVEIGENAKTDFKMFPKHVIYDVFKIIGKLLDEIKVDPKWGFKLTENDEIVHFQIETISGPRLLPQEIIIAAFLKSMKLQTESILNVHIKEIRFSTNFKLNEIQKAIIEKAAVKNNLKILSFNIRNLE</sequence>
<proteinExistence type="predicted"/>
<reference evidence="2" key="1">
    <citation type="submission" date="2022-11" db="UniProtKB">
        <authorList>
            <consortium name="WormBaseParasite"/>
        </authorList>
    </citation>
    <scope>IDENTIFICATION</scope>
</reference>
<dbReference type="Proteomes" id="UP000887580">
    <property type="component" value="Unplaced"/>
</dbReference>